<gene>
    <name evidence="6" type="ORF">JQ615_22840</name>
</gene>
<evidence type="ECO:0008006" key="8">
    <source>
        <dbReference type="Google" id="ProtNLM"/>
    </source>
</evidence>
<dbReference type="InterPro" id="IPR036640">
    <property type="entry name" value="ABC1_TM_sf"/>
</dbReference>
<comment type="caution">
    <text evidence="6">The sequence shown here is derived from an EMBL/GenBank/DDBJ whole genome shotgun (WGS) entry which is preliminary data.</text>
</comment>
<evidence type="ECO:0000256" key="1">
    <source>
        <dbReference type="ARBA" id="ARBA00004651"/>
    </source>
</evidence>
<dbReference type="SUPFAM" id="SSF90123">
    <property type="entry name" value="ABC transporter transmembrane region"/>
    <property type="match status" value="1"/>
</dbReference>
<evidence type="ECO:0000256" key="3">
    <source>
        <dbReference type="ARBA" id="ARBA00022989"/>
    </source>
</evidence>
<dbReference type="EMBL" id="JAFCJH010000025">
    <property type="protein sequence ID" value="MBR0798230.1"/>
    <property type="molecule type" value="Genomic_DNA"/>
</dbReference>
<comment type="subcellular location">
    <subcellularLocation>
        <location evidence="1">Cell membrane</location>
        <topology evidence="1">Multi-pass membrane protein</topology>
    </subcellularLocation>
</comment>
<dbReference type="Gene3D" id="1.20.1560.10">
    <property type="entry name" value="ABC transporter type 1, transmembrane domain"/>
    <property type="match status" value="1"/>
</dbReference>
<keyword evidence="3 5" id="KW-1133">Transmembrane helix</keyword>
<evidence type="ECO:0000313" key="7">
    <source>
        <dbReference type="Proteomes" id="UP001315278"/>
    </source>
</evidence>
<dbReference type="Proteomes" id="UP001315278">
    <property type="component" value="Unassembled WGS sequence"/>
</dbReference>
<reference evidence="7" key="1">
    <citation type="journal article" date="2021" name="ISME J.">
        <title>Evolutionary origin and ecological implication of a unique nif island in free-living Bradyrhizobium lineages.</title>
        <authorList>
            <person name="Tao J."/>
        </authorList>
    </citation>
    <scope>NUCLEOTIDE SEQUENCE [LARGE SCALE GENOMIC DNA]</scope>
    <source>
        <strain evidence="7">SZCCT0434</strain>
    </source>
</reference>
<feature type="transmembrane region" description="Helical" evidence="5">
    <location>
        <begin position="34"/>
        <end position="56"/>
    </location>
</feature>
<feature type="transmembrane region" description="Helical" evidence="5">
    <location>
        <begin position="71"/>
        <end position="90"/>
    </location>
</feature>
<sequence length="114" mass="12153">MAEFPRKITDAPYGAAVLSRRLGMEQGAAYWRRYLSAFVMMGVAAGATSLSAYVLGEAINNAYVDKNVPGIALYSSIIFGLFLVRGFAIYGQTVTLSKISPPSSPTTSADYLAS</sequence>
<proteinExistence type="predicted"/>
<evidence type="ECO:0000256" key="5">
    <source>
        <dbReference type="SAM" id="Phobius"/>
    </source>
</evidence>
<evidence type="ECO:0000256" key="2">
    <source>
        <dbReference type="ARBA" id="ARBA00022692"/>
    </source>
</evidence>
<accession>A0ABS5FN60</accession>
<evidence type="ECO:0000313" key="6">
    <source>
        <dbReference type="EMBL" id="MBR0798230.1"/>
    </source>
</evidence>
<evidence type="ECO:0000256" key="4">
    <source>
        <dbReference type="ARBA" id="ARBA00023136"/>
    </source>
</evidence>
<keyword evidence="7" id="KW-1185">Reference proteome</keyword>
<name>A0ABS5FN60_9BRAD</name>
<keyword evidence="2 5" id="KW-0812">Transmembrane</keyword>
<keyword evidence="4 5" id="KW-0472">Membrane</keyword>
<organism evidence="6 7">
    <name type="scientific">Bradyrhizobium jicamae</name>
    <dbReference type="NCBI Taxonomy" id="280332"/>
    <lineage>
        <taxon>Bacteria</taxon>
        <taxon>Pseudomonadati</taxon>
        <taxon>Pseudomonadota</taxon>
        <taxon>Alphaproteobacteria</taxon>
        <taxon>Hyphomicrobiales</taxon>
        <taxon>Nitrobacteraceae</taxon>
        <taxon>Bradyrhizobium</taxon>
    </lineage>
</organism>
<protein>
    <recommendedName>
        <fullName evidence="8">ABC transmembrane type-1 domain-containing protein</fullName>
    </recommendedName>
</protein>